<keyword evidence="3 8" id="KW-0540">Nuclease</keyword>
<reference evidence="10 11" key="1">
    <citation type="submission" date="2023-05" db="EMBL/GenBank/DDBJ databases">
        <title>Actinoplanes sp. NEAU-A12 genome sequencing.</title>
        <authorList>
            <person name="Wang Z.-S."/>
        </authorList>
    </citation>
    <scope>NUCLEOTIDE SEQUENCE [LARGE SCALE GENOMIC DNA]</scope>
    <source>
        <strain evidence="10 11">NEAU-A12</strain>
    </source>
</reference>
<comment type="function">
    <text evidence="8">Toxic component of a toxin-antitoxin (TA) system. An RNase.</text>
</comment>
<dbReference type="CDD" id="cd18755">
    <property type="entry name" value="PIN_MtVapC3_VapC21-like"/>
    <property type="match status" value="1"/>
</dbReference>
<comment type="cofactor">
    <cofactor evidence="1 8">
        <name>Mg(2+)</name>
        <dbReference type="ChEBI" id="CHEBI:18420"/>
    </cofactor>
</comment>
<organism evidence="10 11">
    <name type="scientific">Actinoplanes sandaracinus</name>
    <dbReference type="NCBI Taxonomy" id="3045177"/>
    <lineage>
        <taxon>Bacteria</taxon>
        <taxon>Bacillati</taxon>
        <taxon>Actinomycetota</taxon>
        <taxon>Actinomycetes</taxon>
        <taxon>Micromonosporales</taxon>
        <taxon>Micromonosporaceae</taxon>
        <taxon>Actinoplanes</taxon>
    </lineage>
</organism>
<dbReference type="HAMAP" id="MF_00265">
    <property type="entry name" value="VapC_Nob1"/>
    <property type="match status" value="1"/>
</dbReference>
<keyword evidence="8" id="KW-0800">Toxin</keyword>
<evidence type="ECO:0000256" key="6">
    <source>
        <dbReference type="ARBA" id="ARBA00022842"/>
    </source>
</evidence>
<dbReference type="EC" id="3.1.-.-" evidence="8"/>
<dbReference type="InterPro" id="IPR050556">
    <property type="entry name" value="Type_II_TA_system_RNase"/>
</dbReference>
<sequence length="141" mass="15786">MNETKYLVDTSALIRLLLNPHVLCEWRRTVTDGLISTCTITEIELLYTARSHADRERQEALLRELFGWVVMPDGVFERAARLQAVLAAKGAHRSAGPVDLLTAVTAEEHGLTLLHYDRDFVRVAEVTGQPVHWLAKPGTVD</sequence>
<keyword evidence="2 8" id="KW-1277">Toxin-antitoxin system</keyword>
<dbReference type="PANTHER" id="PTHR33653:SF1">
    <property type="entry name" value="RIBONUCLEASE VAPC2"/>
    <property type="match status" value="1"/>
</dbReference>
<comment type="similarity">
    <text evidence="7 8">Belongs to the PINc/VapC protein family.</text>
</comment>
<name>A0ABT6WET0_9ACTN</name>
<evidence type="ECO:0000256" key="1">
    <source>
        <dbReference type="ARBA" id="ARBA00001946"/>
    </source>
</evidence>
<dbReference type="Proteomes" id="UP001241758">
    <property type="component" value="Unassembled WGS sequence"/>
</dbReference>
<evidence type="ECO:0000256" key="4">
    <source>
        <dbReference type="ARBA" id="ARBA00022723"/>
    </source>
</evidence>
<accession>A0ABT6WET0</accession>
<evidence type="ECO:0000313" key="11">
    <source>
        <dbReference type="Proteomes" id="UP001241758"/>
    </source>
</evidence>
<feature type="domain" description="PIN" evidence="9">
    <location>
        <begin position="6"/>
        <end position="125"/>
    </location>
</feature>
<evidence type="ECO:0000313" key="10">
    <source>
        <dbReference type="EMBL" id="MDI6098236.1"/>
    </source>
</evidence>
<evidence type="ECO:0000256" key="2">
    <source>
        <dbReference type="ARBA" id="ARBA00022649"/>
    </source>
</evidence>
<comment type="caution">
    <text evidence="10">The sequence shown here is derived from an EMBL/GenBank/DDBJ whole genome shotgun (WGS) entry which is preliminary data.</text>
</comment>
<dbReference type="Gene3D" id="3.40.50.1010">
    <property type="entry name" value="5'-nuclease"/>
    <property type="match status" value="1"/>
</dbReference>
<evidence type="ECO:0000256" key="7">
    <source>
        <dbReference type="ARBA" id="ARBA00038093"/>
    </source>
</evidence>
<gene>
    <name evidence="8" type="primary">vapC</name>
    <name evidence="10" type="ORF">QLQ12_06425</name>
</gene>
<dbReference type="SUPFAM" id="SSF88723">
    <property type="entry name" value="PIN domain-like"/>
    <property type="match status" value="1"/>
</dbReference>
<dbReference type="EMBL" id="JASCTH010000003">
    <property type="protein sequence ID" value="MDI6098236.1"/>
    <property type="molecule type" value="Genomic_DNA"/>
</dbReference>
<dbReference type="Pfam" id="PF01850">
    <property type="entry name" value="PIN"/>
    <property type="match status" value="1"/>
</dbReference>
<keyword evidence="11" id="KW-1185">Reference proteome</keyword>
<dbReference type="RefSeq" id="WP_282757784.1">
    <property type="nucleotide sequence ID" value="NZ_JASCTH010000003.1"/>
</dbReference>
<evidence type="ECO:0000256" key="5">
    <source>
        <dbReference type="ARBA" id="ARBA00022801"/>
    </source>
</evidence>
<proteinExistence type="inferred from homology"/>
<protein>
    <recommendedName>
        <fullName evidence="8">Ribonuclease VapC</fullName>
        <shortName evidence="8">RNase VapC</shortName>
        <ecNumber evidence="8">3.1.-.-</ecNumber>
    </recommendedName>
    <alternativeName>
        <fullName evidence="8">Toxin VapC</fullName>
    </alternativeName>
</protein>
<evidence type="ECO:0000256" key="3">
    <source>
        <dbReference type="ARBA" id="ARBA00022722"/>
    </source>
</evidence>
<evidence type="ECO:0000259" key="9">
    <source>
        <dbReference type="Pfam" id="PF01850"/>
    </source>
</evidence>
<dbReference type="PANTHER" id="PTHR33653">
    <property type="entry name" value="RIBONUCLEASE VAPC2"/>
    <property type="match status" value="1"/>
</dbReference>
<dbReference type="InterPro" id="IPR022907">
    <property type="entry name" value="VapC_family"/>
</dbReference>
<feature type="binding site" evidence="8">
    <location>
        <position position="9"/>
    </location>
    <ligand>
        <name>Mg(2+)</name>
        <dbReference type="ChEBI" id="CHEBI:18420"/>
    </ligand>
</feature>
<dbReference type="InterPro" id="IPR029060">
    <property type="entry name" value="PIN-like_dom_sf"/>
</dbReference>
<evidence type="ECO:0000256" key="8">
    <source>
        <dbReference type="HAMAP-Rule" id="MF_00265"/>
    </source>
</evidence>
<feature type="binding site" evidence="8">
    <location>
        <position position="99"/>
    </location>
    <ligand>
        <name>Mg(2+)</name>
        <dbReference type="ChEBI" id="CHEBI:18420"/>
    </ligand>
</feature>
<keyword evidence="4 8" id="KW-0479">Metal-binding</keyword>
<dbReference type="InterPro" id="IPR002716">
    <property type="entry name" value="PIN_dom"/>
</dbReference>
<keyword evidence="6 8" id="KW-0460">Magnesium</keyword>
<keyword evidence="5 8" id="KW-0378">Hydrolase</keyword>